<dbReference type="Proteomes" id="UP000801492">
    <property type="component" value="Unassembled WGS sequence"/>
</dbReference>
<sequence>MIKVTGYYWRDYDANDIPKDAILGGTDGKGNTYVGQTAHPYGGFLPGEISAVDKIMYYVLDSKVYSTSLDVKILCSQQPEKLQWIPAKGNDKFSDFKNKNFILGGHIDNDTQLIGRIKLENGVLAVGRIETSNDVFSIIDVRTTSSAGPYEVLVSNINDSENKI</sequence>
<accession>A0A8K0DAX9</accession>
<dbReference type="EMBL" id="VTPC01002339">
    <property type="protein sequence ID" value="KAF2900212.1"/>
    <property type="molecule type" value="Genomic_DNA"/>
</dbReference>
<proteinExistence type="predicted"/>
<evidence type="ECO:0000313" key="2">
    <source>
        <dbReference type="Proteomes" id="UP000801492"/>
    </source>
</evidence>
<dbReference type="AlphaFoldDB" id="A0A8K0DAX9"/>
<evidence type="ECO:0000313" key="1">
    <source>
        <dbReference type="EMBL" id="KAF2900212.1"/>
    </source>
</evidence>
<dbReference type="PANTHER" id="PTHR31649:SF10">
    <property type="entry name" value="IP19903P-RELATED"/>
    <property type="match status" value="1"/>
</dbReference>
<dbReference type="InterPro" id="IPR006616">
    <property type="entry name" value="DM9_repeat"/>
</dbReference>
<gene>
    <name evidence="1" type="ORF">ILUMI_05973</name>
</gene>
<comment type="caution">
    <text evidence="1">The sequence shown here is derived from an EMBL/GenBank/DDBJ whole genome shotgun (WGS) entry which is preliminary data.</text>
</comment>
<name>A0A8K0DAX9_IGNLU</name>
<dbReference type="PANTHER" id="PTHR31649">
    <property type="entry name" value="AGAP009604-PA"/>
    <property type="match status" value="1"/>
</dbReference>
<protein>
    <submittedName>
        <fullName evidence="1">Uncharacterized protein</fullName>
    </submittedName>
</protein>
<keyword evidence="2" id="KW-1185">Reference proteome</keyword>
<dbReference type="OrthoDB" id="6743511at2759"/>
<dbReference type="Pfam" id="PF11901">
    <property type="entry name" value="DM9"/>
    <property type="match status" value="1"/>
</dbReference>
<reference evidence="1" key="1">
    <citation type="submission" date="2019-08" db="EMBL/GenBank/DDBJ databases">
        <title>The genome of the North American firefly Photinus pyralis.</title>
        <authorList>
            <consortium name="Photinus pyralis genome working group"/>
            <person name="Fallon T.R."/>
            <person name="Sander Lower S.E."/>
            <person name="Weng J.-K."/>
        </authorList>
    </citation>
    <scope>NUCLEOTIDE SEQUENCE</scope>
    <source>
        <strain evidence="1">TRF0915ILg1</strain>
        <tissue evidence="1">Whole body</tissue>
    </source>
</reference>
<organism evidence="1 2">
    <name type="scientific">Ignelater luminosus</name>
    <name type="common">Cucubano</name>
    <name type="synonym">Pyrophorus luminosus</name>
    <dbReference type="NCBI Taxonomy" id="2038154"/>
    <lineage>
        <taxon>Eukaryota</taxon>
        <taxon>Metazoa</taxon>
        <taxon>Ecdysozoa</taxon>
        <taxon>Arthropoda</taxon>
        <taxon>Hexapoda</taxon>
        <taxon>Insecta</taxon>
        <taxon>Pterygota</taxon>
        <taxon>Neoptera</taxon>
        <taxon>Endopterygota</taxon>
        <taxon>Coleoptera</taxon>
        <taxon>Polyphaga</taxon>
        <taxon>Elateriformia</taxon>
        <taxon>Elateroidea</taxon>
        <taxon>Elateridae</taxon>
        <taxon>Agrypninae</taxon>
        <taxon>Pyrophorini</taxon>
        <taxon>Ignelater</taxon>
    </lineage>
</organism>